<dbReference type="Pfam" id="PF00890">
    <property type="entry name" value="FAD_binding_2"/>
    <property type="match status" value="1"/>
</dbReference>
<dbReference type="InterPro" id="IPR036188">
    <property type="entry name" value="FAD/NAD-bd_sf"/>
</dbReference>
<dbReference type="InterPro" id="IPR050315">
    <property type="entry name" value="FAD-oxidoreductase_2"/>
</dbReference>
<keyword evidence="2" id="KW-0285">Flavoprotein</keyword>
<evidence type="ECO:0000256" key="1">
    <source>
        <dbReference type="ARBA" id="ARBA00001974"/>
    </source>
</evidence>
<evidence type="ECO:0000256" key="8">
    <source>
        <dbReference type="ARBA" id="ARBA00066536"/>
    </source>
</evidence>
<keyword evidence="5" id="KW-0753">Steroid metabolism</keyword>
<comment type="caution">
    <text evidence="11">The sequence shown here is derived from an EMBL/GenBank/DDBJ whole genome shotgun (WGS) entry which is preliminary data.</text>
</comment>
<dbReference type="Gene3D" id="3.50.50.60">
    <property type="entry name" value="FAD/NAD(P)-binding domain"/>
    <property type="match status" value="2"/>
</dbReference>
<comment type="cofactor">
    <cofactor evidence="1">
        <name>FAD</name>
        <dbReference type="ChEBI" id="CHEBI:57692"/>
    </cofactor>
</comment>
<dbReference type="PANTHER" id="PTHR43400:SF10">
    <property type="entry name" value="3-OXOSTEROID 1-DEHYDROGENASE"/>
    <property type="match status" value="1"/>
</dbReference>
<dbReference type="RefSeq" id="WP_182372677.1">
    <property type="nucleotide sequence ID" value="NZ_CP059694.1"/>
</dbReference>
<comment type="similarity">
    <text evidence="7">Belongs to the FAD-dependent oxidoreductase 2 family. 3-oxosteroid dehydrogenase subfamily.</text>
</comment>
<dbReference type="EMBL" id="JAFFGU010000002">
    <property type="protein sequence ID" value="MBM7277209.1"/>
    <property type="molecule type" value="Genomic_DNA"/>
</dbReference>
<evidence type="ECO:0000313" key="12">
    <source>
        <dbReference type="Proteomes" id="UP001195196"/>
    </source>
</evidence>
<dbReference type="EC" id="1.3.99.4" evidence="8"/>
<evidence type="ECO:0000256" key="2">
    <source>
        <dbReference type="ARBA" id="ARBA00022630"/>
    </source>
</evidence>
<keyword evidence="3" id="KW-0274">FAD</keyword>
<evidence type="ECO:0000256" key="9">
    <source>
        <dbReference type="ARBA" id="ARBA00069709"/>
    </source>
</evidence>
<name>A0AAW4G1V1_GORRU</name>
<reference evidence="11" key="1">
    <citation type="submission" date="2021-02" db="EMBL/GenBank/DDBJ databases">
        <title>Taxonomy, biology and ecology of Rhodococcus bacteria occurring in California pistachio and other woody hosts as revealed by genome sequence analyses.</title>
        <authorList>
            <person name="Riely B."/>
            <person name="Gai Y."/>
        </authorList>
    </citation>
    <scope>NUCLEOTIDE SEQUENCE</scope>
    <source>
        <strain evidence="11">BP-295</strain>
    </source>
</reference>
<dbReference type="Proteomes" id="UP001195196">
    <property type="component" value="Unassembled WGS sequence"/>
</dbReference>
<dbReference type="SUPFAM" id="SSF51905">
    <property type="entry name" value="FAD/NAD(P)-binding domain"/>
    <property type="match status" value="1"/>
</dbReference>
<dbReference type="AlphaFoldDB" id="A0AAW4G1V1"/>
<evidence type="ECO:0000259" key="10">
    <source>
        <dbReference type="Pfam" id="PF00890"/>
    </source>
</evidence>
<evidence type="ECO:0000256" key="5">
    <source>
        <dbReference type="ARBA" id="ARBA00023221"/>
    </source>
</evidence>
<evidence type="ECO:0000313" key="11">
    <source>
        <dbReference type="EMBL" id="MBM7277209.1"/>
    </source>
</evidence>
<dbReference type="GO" id="GO:0047571">
    <property type="term" value="F:3-oxosteroid 1-dehydrogenase activity"/>
    <property type="evidence" value="ECO:0007669"/>
    <property type="project" value="UniProtKB-EC"/>
</dbReference>
<organism evidence="11 12">
    <name type="scientific">Gordonia rubripertincta</name>
    <name type="common">Rhodococcus corallinus</name>
    <dbReference type="NCBI Taxonomy" id="36822"/>
    <lineage>
        <taxon>Bacteria</taxon>
        <taxon>Bacillati</taxon>
        <taxon>Actinomycetota</taxon>
        <taxon>Actinomycetes</taxon>
        <taxon>Mycobacteriales</taxon>
        <taxon>Gordoniaceae</taxon>
        <taxon>Gordonia</taxon>
    </lineage>
</organism>
<proteinExistence type="inferred from homology"/>
<evidence type="ECO:0000256" key="7">
    <source>
        <dbReference type="ARBA" id="ARBA00061147"/>
    </source>
</evidence>
<feature type="domain" description="FAD-dependent oxidoreductase 2 FAD-binding" evidence="10">
    <location>
        <begin position="9"/>
        <end position="496"/>
    </location>
</feature>
<protein>
    <recommendedName>
        <fullName evidence="9">3-oxosteroid 1-dehydrogenase</fullName>
        <ecNumber evidence="8">1.3.99.4</ecNumber>
    </recommendedName>
</protein>
<dbReference type="InterPro" id="IPR003953">
    <property type="entry name" value="FAD-dep_OxRdtase_2_FAD-bd"/>
</dbReference>
<accession>A0AAW4G1V1</accession>
<evidence type="ECO:0000256" key="3">
    <source>
        <dbReference type="ARBA" id="ARBA00022827"/>
    </source>
</evidence>
<evidence type="ECO:0000256" key="6">
    <source>
        <dbReference type="ARBA" id="ARBA00051951"/>
    </source>
</evidence>
<keyword evidence="4" id="KW-0560">Oxidoreductase</keyword>
<dbReference type="InterPro" id="IPR027477">
    <property type="entry name" value="Succ_DH/fumarate_Rdtase_cat_sf"/>
</dbReference>
<dbReference type="FunFam" id="3.50.50.60:FF:000208">
    <property type="entry name" value="3-ketosteroid dehydrogenase"/>
    <property type="match status" value="1"/>
</dbReference>
<dbReference type="SUPFAM" id="SSF56425">
    <property type="entry name" value="Succinate dehydrogenase/fumarate reductase flavoprotein, catalytic domain"/>
    <property type="match status" value="1"/>
</dbReference>
<gene>
    <name evidence="11" type="ORF">JTZ10_05500</name>
</gene>
<dbReference type="PANTHER" id="PTHR43400">
    <property type="entry name" value="FUMARATE REDUCTASE"/>
    <property type="match status" value="1"/>
</dbReference>
<comment type="catalytic activity">
    <reaction evidence="6">
        <text>a 3-oxosteroid + A = a 3-oxo-Delta(1)-steroid + AH2</text>
        <dbReference type="Rhea" id="RHEA:13329"/>
        <dbReference type="ChEBI" id="CHEBI:13193"/>
        <dbReference type="ChEBI" id="CHEBI:17499"/>
        <dbReference type="ChEBI" id="CHEBI:20156"/>
        <dbReference type="ChEBI" id="CHEBI:47788"/>
        <dbReference type="EC" id="1.3.99.4"/>
    </reaction>
</comment>
<keyword evidence="5" id="KW-0443">Lipid metabolism</keyword>
<dbReference type="GO" id="GO:0008202">
    <property type="term" value="P:steroid metabolic process"/>
    <property type="evidence" value="ECO:0007669"/>
    <property type="project" value="UniProtKB-KW"/>
</dbReference>
<evidence type="ECO:0000256" key="4">
    <source>
        <dbReference type="ARBA" id="ARBA00023002"/>
    </source>
</evidence>
<sequence length="512" mass="54015">MQDWTIRCDVLVVGSGGGALTGAYAAAASGLDTVVVEKTALLGGTSSYSGGAMWLPGTAVQERAGLDDSTDQARTYLRALLGEAESERQEAFVATAPVLVDFLERDSHIEFEYRPFPDYYRAPGRRDAGRSINAVDLPAGELGELRELIRPEPNTDRAGKPQPDTTLIGGRALIGRLLLALTSTGRADVRTRTAARRLIVEDGRVVGIEAETADGGSLTIRAERGVLLAAGGIEGNQVMRDDNRTPGDARWTMGPAGANTGDLIAAAVEIGADTALLDEAWWCPGAEMPDGSGSFLVGVRGGILVDRTGVRYLNEAQPYDQFGRAMIAHGVERSVPSYLVFDSAEGGPALPSIAIPEAPARDHLDAGTWVTAATIEELADRIGVPGDTLRDTVERFNDFSKRGTDEDFHRGEDPYDAFFCPPNADLANPALRPVATGPFYAARIILSDLGTKGGVRTDVDARVLRADGTAIDGLYAAGNTSASLSGRVYPGPGVPLGTAMTFAYRAVGHMIG</sequence>